<keyword evidence="3" id="KW-1185">Reference proteome</keyword>
<feature type="transmembrane region" description="Helical" evidence="1">
    <location>
        <begin position="12"/>
        <end position="31"/>
    </location>
</feature>
<accession>A0A1M6I7A8</accession>
<evidence type="ECO:0000256" key="1">
    <source>
        <dbReference type="SAM" id="Phobius"/>
    </source>
</evidence>
<sequence length="95" mass="10980">MILENNYARKNYHDLLTIPIICFLFVTPYIFVPQPYCEPSVESFGDMDDINDGSFLLKVADGYELYDSANNFISKVSHLDESLIGLEIYENMEEK</sequence>
<dbReference type="AlphaFoldDB" id="A0A1M6I7A8"/>
<name>A0A1M6I7A8_9FIRM</name>
<gene>
    <name evidence="2" type="ORF">SAMN02745243_00256</name>
</gene>
<dbReference type="EMBL" id="FQZY01000006">
    <property type="protein sequence ID" value="SHJ30292.1"/>
    <property type="molecule type" value="Genomic_DNA"/>
</dbReference>
<organism evidence="2 3">
    <name type="scientific">Hespellia stercorisuis DSM 15480</name>
    <dbReference type="NCBI Taxonomy" id="1121950"/>
    <lineage>
        <taxon>Bacteria</taxon>
        <taxon>Bacillati</taxon>
        <taxon>Bacillota</taxon>
        <taxon>Clostridia</taxon>
        <taxon>Lachnospirales</taxon>
        <taxon>Lachnospiraceae</taxon>
        <taxon>Hespellia</taxon>
    </lineage>
</organism>
<evidence type="ECO:0000313" key="3">
    <source>
        <dbReference type="Proteomes" id="UP000184301"/>
    </source>
</evidence>
<keyword evidence="1" id="KW-1133">Transmembrane helix</keyword>
<dbReference type="STRING" id="1121950.SAMN02745243_00256"/>
<keyword evidence="1" id="KW-0812">Transmembrane</keyword>
<evidence type="ECO:0000313" key="2">
    <source>
        <dbReference type="EMBL" id="SHJ30292.1"/>
    </source>
</evidence>
<reference evidence="2 3" key="1">
    <citation type="submission" date="2016-11" db="EMBL/GenBank/DDBJ databases">
        <authorList>
            <person name="Jaros S."/>
            <person name="Januszkiewicz K."/>
            <person name="Wedrychowicz H."/>
        </authorList>
    </citation>
    <scope>NUCLEOTIDE SEQUENCE [LARGE SCALE GENOMIC DNA]</scope>
    <source>
        <strain evidence="2 3">DSM 15480</strain>
    </source>
</reference>
<proteinExistence type="predicted"/>
<keyword evidence="1" id="KW-0472">Membrane</keyword>
<dbReference type="Proteomes" id="UP000184301">
    <property type="component" value="Unassembled WGS sequence"/>
</dbReference>
<protein>
    <submittedName>
        <fullName evidence="2">Uncharacterized protein</fullName>
    </submittedName>
</protein>